<evidence type="ECO:0000256" key="1">
    <source>
        <dbReference type="SAM" id="MobiDB-lite"/>
    </source>
</evidence>
<comment type="caution">
    <text evidence="2">The sequence shown here is derived from an EMBL/GenBank/DDBJ whole genome shotgun (WGS) entry which is preliminary data.</text>
</comment>
<proteinExistence type="predicted"/>
<accession>A0A811SD73</accession>
<dbReference type="AlphaFoldDB" id="A0A811SD73"/>
<reference evidence="2" key="1">
    <citation type="submission" date="2020-10" db="EMBL/GenBank/DDBJ databases">
        <authorList>
            <person name="Han B."/>
            <person name="Lu T."/>
            <person name="Zhao Q."/>
            <person name="Huang X."/>
            <person name="Zhao Y."/>
        </authorList>
    </citation>
    <scope>NUCLEOTIDE SEQUENCE</scope>
</reference>
<keyword evidence="3" id="KW-1185">Reference proteome</keyword>
<protein>
    <submittedName>
        <fullName evidence="2">Uncharacterized protein</fullName>
    </submittedName>
</protein>
<feature type="region of interest" description="Disordered" evidence="1">
    <location>
        <begin position="1"/>
        <end position="20"/>
    </location>
</feature>
<gene>
    <name evidence="2" type="ORF">NCGR_LOCUS64758</name>
</gene>
<dbReference type="EMBL" id="CAJGYO010000025">
    <property type="protein sequence ID" value="CAD6340660.1"/>
    <property type="molecule type" value="Genomic_DNA"/>
</dbReference>
<name>A0A811SD73_9POAL</name>
<feature type="compositionally biased region" description="Basic residues" evidence="1">
    <location>
        <begin position="1"/>
        <end position="16"/>
    </location>
</feature>
<sequence length="234" mass="26673">MGNISKLKRGRSHVTPRRTCQTLTSSSKVKAASMPDKCEIRFDADPIQGASGGPGQVAQVSNFEQYNAYLDWFYNSHRGPAPVASLADTASMCLAKEAELICEWLRHGRRIFTDDEYTFCHNIRVAAAELFITCRKWSSHIAAALLGIRKEAEWLIENFKCNFGKSISTSMKIRQFALDFLWEKFHELEPCYAWGNEESSEIEMASESDDDVAESQDNNYMGNCYDEDYLKLYR</sequence>
<dbReference type="OrthoDB" id="693634at2759"/>
<dbReference type="Proteomes" id="UP000604825">
    <property type="component" value="Unassembled WGS sequence"/>
</dbReference>
<organism evidence="2 3">
    <name type="scientific">Miscanthus lutarioriparius</name>
    <dbReference type="NCBI Taxonomy" id="422564"/>
    <lineage>
        <taxon>Eukaryota</taxon>
        <taxon>Viridiplantae</taxon>
        <taxon>Streptophyta</taxon>
        <taxon>Embryophyta</taxon>
        <taxon>Tracheophyta</taxon>
        <taxon>Spermatophyta</taxon>
        <taxon>Magnoliopsida</taxon>
        <taxon>Liliopsida</taxon>
        <taxon>Poales</taxon>
        <taxon>Poaceae</taxon>
        <taxon>PACMAD clade</taxon>
        <taxon>Panicoideae</taxon>
        <taxon>Andropogonodae</taxon>
        <taxon>Andropogoneae</taxon>
        <taxon>Saccharinae</taxon>
        <taxon>Miscanthus</taxon>
    </lineage>
</organism>
<evidence type="ECO:0000313" key="2">
    <source>
        <dbReference type="EMBL" id="CAD6340660.1"/>
    </source>
</evidence>
<evidence type="ECO:0000313" key="3">
    <source>
        <dbReference type="Proteomes" id="UP000604825"/>
    </source>
</evidence>